<dbReference type="PANTHER" id="PTHR45823">
    <property type="entry name" value="T-SNARE COILED-COIL HOMOLOGY DOMAIN-CONTAINING PROTEIN"/>
    <property type="match status" value="1"/>
</dbReference>
<accession>A0A6J8AFL4</accession>
<dbReference type="Proteomes" id="UP000507470">
    <property type="component" value="Unassembled WGS sequence"/>
</dbReference>
<sequence>MSDKSSSDESESPRASKGKQLNSNRLPIFTEKEKWKVWFNRFEAVANLYNWSKKEKLAEVLPRLQGIAGNFVYDQLSSEVTRSYRKLVKELKNRFGEIDTTKIYISKFNNKRQYNEESV</sequence>
<organism evidence="2 3">
    <name type="scientific">Mytilus coruscus</name>
    <name type="common">Sea mussel</name>
    <dbReference type="NCBI Taxonomy" id="42192"/>
    <lineage>
        <taxon>Eukaryota</taxon>
        <taxon>Metazoa</taxon>
        <taxon>Spiralia</taxon>
        <taxon>Lophotrochozoa</taxon>
        <taxon>Mollusca</taxon>
        <taxon>Bivalvia</taxon>
        <taxon>Autobranchia</taxon>
        <taxon>Pteriomorphia</taxon>
        <taxon>Mytilida</taxon>
        <taxon>Mytiloidea</taxon>
        <taxon>Mytilidae</taxon>
        <taxon>Mytilinae</taxon>
        <taxon>Mytilus</taxon>
    </lineage>
</organism>
<feature type="region of interest" description="Disordered" evidence="1">
    <location>
        <begin position="1"/>
        <end position="23"/>
    </location>
</feature>
<evidence type="ECO:0000256" key="1">
    <source>
        <dbReference type="SAM" id="MobiDB-lite"/>
    </source>
</evidence>
<proteinExistence type="predicted"/>
<keyword evidence="3" id="KW-1185">Reference proteome</keyword>
<evidence type="ECO:0000313" key="2">
    <source>
        <dbReference type="EMBL" id="CAC5366858.1"/>
    </source>
</evidence>
<dbReference type="OrthoDB" id="6112404at2759"/>
<reference evidence="2 3" key="1">
    <citation type="submission" date="2020-06" db="EMBL/GenBank/DDBJ databases">
        <authorList>
            <person name="Li R."/>
            <person name="Bekaert M."/>
        </authorList>
    </citation>
    <scope>NUCLEOTIDE SEQUENCE [LARGE SCALE GENOMIC DNA]</scope>
    <source>
        <strain evidence="3">wild</strain>
    </source>
</reference>
<gene>
    <name evidence="2" type="ORF">MCOR_6977</name>
</gene>
<evidence type="ECO:0000313" key="3">
    <source>
        <dbReference type="Proteomes" id="UP000507470"/>
    </source>
</evidence>
<feature type="compositionally biased region" description="Basic and acidic residues" evidence="1">
    <location>
        <begin position="1"/>
        <end position="14"/>
    </location>
</feature>
<protein>
    <submittedName>
        <fullName evidence="2">Uncharacterized protein</fullName>
    </submittedName>
</protein>
<dbReference type="PANTHER" id="PTHR45823:SF1">
    <property type="entry name" value="T-SNARE COILED-COIL HOMOLOGY DOMAIN-CONTAINING PROTEIN"/>
    <property type="match status" value="1"/>
</dbReference>
<dbReference type="AlphaFoldDB" id="A0A6J8AFL4"/>
<dbReference type="EMBL" id="CACVKT020001348">
    <property type="protein sequence ID" value="CAC5366858.1"/>
    <property type="molecule type" value="Genomic_DNA"/>
</dbReference>
<name>A0A6J8AFL4_MYTCO</name>